<evidence type="ECO:0000256" key="10">
    <source>
        <dbReference type="SAM" id="MobiDB-lite"/>
    </source>
</evidence>
<dbReference type="InterPro" id="IPR002104">
    <property type="entry name" value="Integrase_catalytic"/>
</dbReference>
<evidence type="ECO:0000256" key="9">
    <source>
        <dbReference type="HAMAP-Rule" id="MF_01808"/>
    </source>
</evidence>
<feature type="active site" evidence="9">
    <location>
        <position position="211"/>
    </location>
</feature>
<evidence type="ECO:0000256" key="3">
    <source>
        <dbReference type="ARBA" id="ARBA00022618"/>
    </source>
</evidence>
<evidence type="ECO:0000256" key="6">
    <source>
        <dbReference type="ARBA" id="ARBA00023125"/>
    </source>
</evidence>
<dbReference type="EMBL" id="CP133659">
    <property type="protein sequence ID" value="WMW66388.1"/>
    <property type="molecule type" value="Genomic_DNA"/>
</dbReference>
<evidence type="ECO:0000256" key="4">
    <source>
        <dbReference type="ARBA" id="ARBA00022829"/>
    </source>
</evidence>
<dbReference type="Pfam" id="PF00589">
    <property type="entry name" value="Phage_integrase"/>
    <property type="match status" value="1"/>
</dbReference>
<evidence type="ECO:0000256" key="7">
    <source>
        <dbReference type="ARBA" id="ARBA00023172"/>
    </source>
</evidence>
<evidence type="ECO:0000256" key="8">
    <source>
        <dbReference type="ARBA" id="ARBA00023306"/>
    </source>
</evidence>
<dbReference type="InterPro" id="IPR044068">
    <property type="entry name" value="CB"/>
</dbReference>
<dbReference type="Pfam" id="PF02899">
    <property type="entry name" value="Phage_int_SAM_1"/>
    <property type="match status" value="1"/>
</dbReference>
<name>A0ABY9R6E7_9BACT</name>
<keyword evidence="3 9" id="KW-0132">Cell division</keyword>
<dbReference type="InterPro" id="IPR023009">
    <property type="entry name" value="Tyrosine_recombinase_XerC/XerD"/>
</dbReference>
<comment type="function">
    <text evidence="9">Site-specific tyrosine recombinase, which acts by catalyzing the cutting and rejoining of the recombining DNA molecules. The XerC-XerD complex is essential to convert dimers of the bacterial chromosome into monomers to permit their segregation at cell division. It also contributes to the segregational stability of plasmids.</text>
</comment>
<dbReference type="Gene3D" id="1.10.150.130">
    <property type="match status" value="1"/>
</dbReference>
<dbReference type="PANTHER" id="PTHR30349">
    <property type="entry name" value="PHAGE INTEGRASE-RELATED"/>
    <property type="match status" value="1"/>
</dbReference>
<sequence length="372" mass="40240">MFLAHLGMEKGYADATVTAYGTDMDQFAAFLSGAGDGPAIPGRPSLPNLASSSALLSLDTPELITKRHVQRFLAELHRQRIAKSSVARKLSALRAFFRFLLRLRRVTADPTAGVHNPKQEQRHPHALNVDQAFALLDERRQRKALNARATAHSTAHTGRGTDSGPADAVLLTRDLALAELLYGSGLRVSEALELNVLDADPASGVVRVMGKGGRERMSPLSDTARDALSAWLAVRHQVDEGRGEPALFLGARGGRLNRRQAARIIEALCLRAGLPQAISPHGLRHSFATHLLEAGADLRSVQELLGHARLSTTQRYTHLTLARLVDVYDRAHPRSDLALPSGKTPQPKPAATPEKPTRGATPRKGGKPTPKR</sequence>
<dbReference type="InterPro" id="IPR004107">
    <property type="entry name" value="Integrase_SAM-like_N"/>
</dbReference>
<feature type="active site" evidence="9">
    <location>
        <position position="307"/>
    </location>
</feature>
<protein>
    <recommendedName>
        <fullName evidence="9">Tyrosine recombinase XerC</fullName>
    </recommendedName>
</protein>
<proteinExistence type="inferred from homology"/>
<evidence type="ECO:0000256" key="5">
    <source>
        <dbReference type="ARBA" id="ARBA00022908"/>
    </source>
</evidence>
<feature type="domain" description="Core-binding (CB)" evidence="12">
    <location>
        <begin position="1"/>
        <end position="101"/>
    </location>
</feature>
<evidence type="ECO:0000259" key="11">
    <source>
        <dbReference type="PROSITE" id="PS51898"/>
    </source>
</evidence>
<feature type="active site" evidence="9">
    <location>
        <position position="187"/>
    </location>
</feature>
<dbReference type="PROSITE" id="PS51898">
    <property type="entry name" value="TYR_RECOMBINASE"/>
    <property type="match status" value="1"/>
</dbReference>
<keyword evidence="2 9" id="KW-0963">Cytoplasm</keyword>
<keyword evidence="4 9" id="KW-0159">Chromosome partition</keyword>
<evidence type="ECO:0000259" key="12">
    <source>
        <dbReference type="PROSITE" id="PS51900"/>
    </source>
</evidence>
<dbReference type="Gene3D" id="1.10.443.10">
    <property type="entry name" value="Intergrase catalytic core"/>
    <property type="match status" value="1"/>
</dbReference>
<comment type="similarity">
    <text evidence="9">Belongs to the 'phage' integrase family. XerC subfamily.</text>
</comment>
<evidence type="ECO:0000313" key="13">
    <source>
        <dbReference type="EMBL" id="WMW66388.1"/>
    </source>
</evidence>
<keyword evidence="8 9" id="KW-0131">Cell cycle</keyword>
<dbReference type="PANTHER" id="PTHR30349:SF81">
    <property type="entry name" value="TYROSINE RECOMBINASE XERC"/>
    <property type="match status" value="1"/>
</dbReference>
<dbReference type="InterPro" id="IPR010998">
    <property type="entry name" value="Integrase_recombinase_N"/>
</dbReference>
<dbReference type="InterPro" id="IPR013762">
    <property type="entry name" value="Integrase-like_cat_sf"/>
</dbReference>
<organism evidence="13 14">
    <name type="scientific">Nitratidesulfovibrio liaohensis</name>
    <dbReference type="NCBI Taxonomy" id="2604158"/>
    <lineage>
        <taxon>Bacteria</taxon>
        <taxon>Pseudomonadati</taxon>
        <taxon>Thermodesulfobacteriota</taxon>
        <taxon>Desulfovibrionia</taxon>
        <taxon>Desulfovibrionales</taxon>
        <taxon>Desulfovibrionaceae</taxon>
        <taxon>Nitratidesulfovibrio</taxon>
    </lineage>
</organism>
<keyword evidence="7 9" id="KW-0233">DNA recombination</keyword>
<dbReference type="SUPFAM" id="SSF47823">
    <property type="entry name" value="lambda integrase-like, N-terminal domain"/>
    <property type="match status" value="1"/>
</dbReference>
<dbReference type="Proteomes" id="UP001180616">
    <property type="component" value="Chromosome"/>
</dbReference>
<keyword evidence="5 9" id="KW-0229">DNA integration</keyword>
<dbReference type="InterPro" id="IPR050090">
    <property type="entry name" value="Tyrosine_recombinase_XerCD"/>
</dbReference>
<keyword evidence="14" id="KW-1185">Reference proteome</keyword>
<gene>
    <name evidence="9" type="primary">xerC</name>
    <name evidence="13" type="ORF">KPS_000957</name>
</gene>
<dbReference type="CDD" id="cd00798">
    <property type="entry name" value="INT_XerDC_C"/>
    <property type="match status" value="1"/>
</dbReference>
<dbReference type="InterPro" id="IPR011010">
    <property type="entry name" value="DNA_brk_join_enz"/>
</dbReference>
<dbReference type="PROSITE" id="PS51900">
    <property type="entry name" value="CB"/>
    <property type="match status" value="1"/>
</dbReference>
<feature type="active site" evidence="9">
    <location>
        <position position="281"/>
    </location>
</feature>
<feature type="active site" description="O-(3'-phospho-DNA)-tyrosine intermediate" evidence="9">
    <location>
        <position position="316"/>
    </location>
</feature>
<dbReference type="SUPFAM" id="SSF56349">
    <property type="entry name" value="DNA breaking-rejoining enzymes"/>
    <property type="match status" value="1"/>
</dbReference>
<dbReference type="HAMAP" id="MF_01808">
    <property type="entry name" value="Recomb_XerC_XerD"/>
    <property type="match status" value="1"/>
</dbReference>
<dbReference type="RefSeq" id="WP_309542292.1">
    <property type="nucleotide sequence ID" value="NZ_CP133659.1"/>
</dbReference>
<feature type="active site" evidence="9">
    <location>
        <position position="284"/>
    </location>
</feature>
<evidence type="ECO:0000256" key="1">
    <source>
        <dbReference type="ARBA" id="ARBA00004496"/>
    </source>
</evidence>
<accession>A0ABY9R6E7</accession>
<reference evidence="13" key="1">
    <citation type="submission" date="2023-09" db="EMBL/GenBank/DDBJ databases">
        <authorList>
            <consortium name="CW5 consortium"/>
            <person name="Lu C.-W."/>
        </authorList>
    </citation>
    <scope>NUCLEOTIDE SEQUENCE</scope>
    <source>
        <strain evidence="13">KPS</strain>
    </source>
</reference>
<evidence type="ECO:0000313" key="14">
    <source>
        <dbReference type="Proteomes" id="UP001180616"/>
    </source>
</evidence>
<keyword evidence="6 9" id="KW-0238">DNA-binding</keyword>
<comment type="subcellular location">
    <subcellularLocation>
        <location evidence="1 9">Cytoplasm</location>
    </subcellularLocation>
</comment>
<comment type="subunit">
    <text evidence="9">Forms a cyclic heterotetrameric complex composed of two molecules of XerC and two molecules of XerD.</text>
</comment>
<feature type="domain" description="Tyr recombinase" evidence="11">
    <location>
        <begin position="122"/>
        <end position="329"/>
    </location>
</feature>
<evidence type="ECO:0000256" key="2">
    <source>
        <dbReference type="ARBA" id="ARBA00022490"/>
    </source>
</evidence>
<feature type="region of interest" description="Disordered" evidence="10">
    <location>
        <begin position="334"/>
        <end position="372"/>
    </location>
</feature>